<feature type="binding site" evidence="7">
    <location>
        <position position="223"/>
    </location>
    <ligand>
        <name>substrate</name>
    </ligand>
</feature>
<protein>
    <submittedName>
        <fullName evidence="10">N-acetylglucosamine-6-phosphate deacetylase</fullName>
        <ecNumber evidence="10">3.5.1.25</ecNumber>
    </submittedName>
</protein>
<dbReference type="RefSeq" id="WP_123845926.1">
    <property type="nucleotide sequence ID" value="NZ_RPDH01000001.1"/>
</dbReference>
<evidence type="ECO:0000256" key="7">
    <source>
        <dbReference type="PIRSR" id="PIRSR038994-2"/>
    </source>
</evidence>
<evidence type="ECO:0000259" key="9">
    <source>
        <dbReference type="Pfam" id="PF01979"/>
    </source>
</evidence>
<comment type="caution">
    <text evidence="10">The sequence shown here is derived from an EMBL/GenBank/DDBJ whole genome shotgun (WGS) entry which is preliminary data.</text>
</comment>
<dbReference type="PANTHER" id="PTHR11113:SF14">
    <property type="entry name" value="N-ACETYLGLUCOSAMINE-6-PHOSPHATE DEACETYLASE"/>
    <property type="match status" value="1"/>
</dbReference>
<feature type="binding site" evidence="8">
    <location>
        <position position="191"/>
    </location>
    <ligand>
        <name>Zn(2+)</name>
        <dbReference type="ChEBI" id="CHEBI:29105"/>
    </ligand>
</feature>
<keyword evidence="3 5" id="KW-0378">Hydrolase</keyword>
<dbReference type="Gene3D" id="3.20.20.140">
    <property type="entry name" value="Metal-dependent hydrolases"/>
    <property type="match status" value="1"/>
</dbReference>
<feature type="binding site" evidence="7">
    <location>
        <position position="137"/>
    </location>
    <ligand>
        <name>substrate</name>
    </ligand>
</feature>
<dbReference type="GO" id="GO:0006046">
    <property type="term" value="P:N-acetylglucosamine catabolic process"/>
    <property type="evidence" value="ECO:0007669"/>
    <property type="project" value="TreeGrafter"/>
</dbReference>
<dbReference type="SUPFAM" id="SSF51556">
    <property type="entry name" value="Metallo-dependent hydrolases"/>
    <property type="match status" value="1"/>
</dbReference>
<dbReference type="OrthoDB" id="9776488at2"/>
<evidence type="ECO:0000256" key="1">
    <source>
        <dbReference type="ARBA" id="ARBA00010716"/>
    </source>
</evidence>
<name>A0A3N4PZL9_9BACT</name>
<evidence type="ECO:0000256" key="4">
    <source>
        <dbReference type="ARBA" id="ARBA00023277"/>
    </source>
</evidence>
<keyword evidence="11" id="KW-1185">Reference proteome</keyword>
<feature type="binding site" evidence="7">
    <location>
        <begin position="215"/>
        <end position="216"/>
    </location>
    <ligand>
        <name>substrate</name>
    </ligand>
</feature>
<feature type="binding site" evidence="7">
    <location>
        <position position="247"/>
    </location>
    <ligand>
        <name>substrate</name>
    </ligand>
</feature>
<feature type="binding site" evidence="8">
    <location>
        <position position="126"/>
    </location>
    <ligand>
        <name>Zn(2+)</name>
        <dbReference type="ChEBI" id="CHEBI:29105"/>
    </ligand>
</feature>
<feature type="binding site" evidence="7">
    <location>
        <begin position="294"/>
        <end position="296"/>
    </location>
    <ligand>
        <name>substrate</name>
    </ligand>
</feature>
<dbReference type="Pfam" id="PF01979">
    <property type="entry name" value="Amidohydro_1"/>
    <property type="match status" value="1"/>
</dbReference>
<dbReference type="InterPro" id="IPR032466">
    <property type="entry name" value="Metal_Hydrolase"/>
</dbReference>
<feature type="domain" description="Amidohydrolase-related" evidence="9">
    <location>
        <begin position="52"/>
        <end position="364"/>
    </location>
</feature>
<dbReference type="GO" id="GO:0046872">
    <property type="term" value="F:metal ion binding"/>
    <property type="evidence" value="ECO:0007669"/>
    <property type="project" value="UniProtKB-KW"/>
</dbReference>
<sequence>MLTALTGATIYTGQDIQQGKALLLENGIVKGLADAGSIPSEARIINHTGHSIAPGLLDLQIYGGGDHLFSDDPSFAALTHIADALEANGTTGFLLTLATNHLSVFEKAIDTVRDHPLASVLGLHLEGPYINPVKRGAHIPECIKRPTVPEVKALLDRAQGVIRMMTLAPEMCDPAVIELLLSHGVIISAGHSNATFAEAERGFQLGIQTSTHLYNAMSPLHHRDTGLPGAVYQSQHAYASIIPDGIHVDYNTLAISKKVMGERLFLITDAVAPSKGAYAHVFKDDRYTLADGTLSGSAITLLQGVRNCVEHVGIPLDEALRMASTYPSRLMGMPERGVITPGQPANLTIFTASFQPRGIYLNGKEKATPLA</sequence>
<dbReference type="NCBIfam" id="TIGR00221">
    <property type="entry name" value="nagA"/>
    <property type="match status" value="1"/>
</dbReference>
<keyword evidence="4 5" id="KW-0119">Carbohydrate metabolism</keyword>
<gene>
    <name evidence="10" type="primary">nagA</name>
    <name evidence="10" type="ORF">EGT74_07750</name>
</gene>
<evidence type="ECO:0000256" key="6">
    <source>
        <dbReference type="PIRSR" id="PIRSR038994-1"/>
    </source>
</evidence>
<evidence type="ECO:0000313" key="10">
    <source>
        <dbReference type="EMBL" id="RPE13408.1"/>
    </source>
</evidence>
<feature type="binding site" evidence="8">
    <location>
        <position position="212"/>
    </location>
    <ligand>
        <name>Zn(2+)</name>
        <dbReference type="ChEBI" id="CHEBI:29105"/>
    </ligand>
</feature>
<organism evidence="10 11">
    <name type="scientific">Chitinophaga lutea</name>
    <dbReference type="NCBI Taxonomy" id="2488634"/>
    <lineage>
        <taxon>Bacteria</taxon>
        <taxon>Pseudomonadati</taxon>
        <taxon>Bacteroidota</taxon>
        <taxon>Chitinophagia</taxon>
        <taxon>Chitinophagales</taxon>
        <taxon>Chitinophagaceae</taxon>
        <taxon>Chitinophaga</taxon>
    </lineage>
</organism>
<dbReference type="Gene3D" id="2.30.40.10">
    <property type="entry name" value="Urease, subunit C, domain 1"/>
    <property type="match status" value="1"/>
</dbReference>
<evidence type="ECO:0000313" key="11">
    <source>
        <dbReference type="Proteomes" id="UP000278351"/>
    </source>
</evidence>
<evidence type="ECO:0000256" key="3">
    <source>
        <dbReference type="ARBA" id="ARBA00022801"/>
    </source>
</evidence>
<comment type="similarity">
    <text evidence="1 5">Belongs to the metallo-dependent hydrolases superfamily. NagA family.</text>
</comment>
<dbReference type="EMBL" id="RPDH01000001">
    <property type="protein sequence ID" value="RPE13408.1"/>
    <property type="molecule type" value="Genomic_DNA"/>
</dbReference>
<feature type="active site" description="Proton donor/acceptor" evidence="6">
    <location>
        <position position="269"/>
    </location>
</feature>
<dbReference type="AlphaFoldDB" id="A0A3N4PZL9"/>
<dbReference type="EC" id="3.5.1.25" evidence="10"/>
<dbReference type="PANTHER" id="PTHR11113">
    <property type="entry name" value="N-ACETYLGLUCOSAMINE-6-PHOSPHATE DEACETYLASE"/>
    <property type="match status" value="1"/>
</dbReference>
<dbReference type="Proteomes" id="UP000278351">
    <property type="component" value="Unassembled WGS sequence"/>
</dbReference>
<dbReference type="InterPro" id="IPR006680">
    <property type="entry name" value="Amidohydro-rel"/>
</dbReference>
<dbReference type="GO" id="GO:0008448">
    <property type="term" value="F:N-acetylglucosamine-6-phosphate deacetylase activity"/>
    <property type="evidence" value="ECO:0007669"/>
    <property type="project" value="UniProtKB-EC"/>
</dbReference>
<reference evidence="10 11" key="1">
    <citation type="submission" date="2018-11" db="EMBL/GenBank/DDBJ databases">
        <title>Chitinophaga lutea sp.nov., isolate from arsenic contaminated soil.</title>
        <authorList>
            <person name="Zong Y."/>
        </authorList>
    </citation>
    <scope>NUCLEOTIDE SEQUENCE [LARGE SCALE GENOMIC DNA]</scope>
    <source>
        <strain evidence="10 11">ZY74</strain>
    </source>
</reference>
<dbReference type="SUPFAM" id="SSF51338">
    <property type="entry name" value="Composite domain of metallo-dependent hydrolases"/>
    <property type="match status" value="1"/>
</dbReference>
<comment type="cofactor">
    <cofactor evidence="8">
        <name>a divalent metal cation</name>
        <dbReference type="ChEBI" id="CHEBI:60240"/>
    </cofactor>
    <text evidence="8">Binds 1 divalent metal cation per subunit.</text>
</comment>
<dbReference type="InterPro" id="IPR011059">
    <property type="entry name" value="Metal-dep_hydrolase_composite"/>
</dbReference>
<evidence type="ECO:0000256" key="5">
    <source>
        <dbReference type="PIRNR" id="PIRNR038994"/>
    </source>
</evidence>
<evidence type="ECO:0000256" key="2">
    <source>
        <dbReference type="ARBA" id="ARBA00022723"/>
    </source>
</evidence>
<dbReference type="PIRSF" id="PIRSF038994">
    <property type="entry name" value="NagA"/>
    <property type="match status" value="1"/>
</dbReference>
<dbReference type="InterPro" id="IPR003764">
    <property type="entry name" value="GlcNAc_6-P_deAcase"/>
</dbReference>
<accession>A0A3N4PZL9</accession>
<keyword evidence="2 8" id="KW-0479">Metal-binding</keyword>
<evidence type="ECO:0000256" key="8">
    <source>
        <dbReference type="PIRSR" id="PIRSR038994-3"/>
    </source>
</evidence>
<proteinExistence type="inferred from homology"/>